<comment type="caution">
    <text evidence="2">The sequence shown here is derived from an EMBL/GenBank/DDBJ whole genome shotgun (WGS) entry which is preliminary data.</text>
</comment>
<proteinExistence type="predicted"/>
<dbReference type="EMBL" id="QPFP01000039">
    <property type="protein sequence ID" value="TEB27556.1"/>
    <property type="molecule type" value="Genomic_DNA"/>
</dbReference>
<dbReference type="Proteomes" id="UP000298030">
    <property type="component" value="Unassembled WGS sequence"/>
</dbReference>
<feature type="compositionally biased region" description="Pro residues" evidence="1">
    <location>
        <begin position="190"/>
        <end position="201"/>
    </location>
</feature>
<evidence type="ECO:0000313" key="3">
    <source>
        <dbReference type="Proteomes" id="UP000298030"/>
    </source>
</evidence>
<accession>A0A4Y7T0A0</accession>
<sequence length="398" mass="43928">MPPSTVDPPSASIPELLPCVCEGSLPHLRELGARLPRNFTPSNAAGILEALFASLSTPTGFELGPNTSATTEQLAAPMEAFSSLTKVARWSIANPSTRPSILTFRVLSNSQGSYIFWALHALGLKGSATSDTSPTLQRMSRKHLEMFGIVASFFHALSQLPNNSFQELASREEVIDIALVLWVITYEGHPPPPPPAPPPIYPSGSRGREDDLDQEDEAMTIFAKVTEINTKDVVASIMDERVCGPEVFVERTIARMAPLADLKLIRRLSHFGPVTVEVTSMRHVVQTTQYIIEAEPLLHELFMQKDAFPTYIGVVATIAAKYDSRTMGLLMLRREPAEAIMRRWNGYIVAIVPMSSAIFEMSLSFPRSTVQNMTALIAGVLSRWQHTARRWRSVDTRG</sequence>
<protein>
    <submittedName>
        <fullName evidence="2">Uncharacterized protein</fullName>
    </submittedName>
</protein>
<reference evidence="2 3" key="1">
    <citation type="journal article" date="2019" name="Nat. Ecol. Evol.">
        <title>Megaphylogeny resolves global patterns of mushroom evolution.</title>
        <authorList>
            <person name="Varga T."/>
            <person name="Krizsan K."/>
            <person name="Foldi C."/>
            <person name="Dima B."/>
            <person name="Sanchez-Garcia M."/>
            <person name="Sanchez-Ramirez S."/>
            <person name="Szollosi G.J."/>
            <person name="Szarkandi J.G."/>
            <person name="Papp V."/>
            <person name="Albert L."/>
            <person name="Andreopoulos W."/>
            <person name="Angelini C."/>
            <person name="Antonin V."/>
            <person name="Barry K.W."/>
            <person name="Bougher N.L."/>
            <person name="Buchanan P."/>
            <person name="Buyck B."/>
            <person name="Bense V."/>
            <person name="Catcheside P."/>
            <person name="Chovatia M."/>
            <person name="Cooper J."/>
            <person name="Damon W."/>
            <person name="Desjardin D."/>
            <person name="Finy P."/>
            <person name="Geml J."/>
            <person name="Haridas S."/>
            <person name="Hughes K."/>
            <person name="Justo A."/>
            <person name="Karasinski D."/>
            <person name="Kautmanova I."/>
            <person name="Kiss B."/>
            <person name="Kocsube S."/>
            <person name="Kotiranta H."/>
            <person name="LaButti K.M."/>
            <person name="Lechner B.E."/>
            <person name="Liimatainen K."/>
            <person name="Lipzen A."/>
            <person name="Lukacs Z."/>
            <person name="Mihaltcheva S."/>
            <person name="Morgado L.N."/>
            <person name="Niskanen T."/>
            <person name="Noordeloos M.E."/>
            <person name="Ohm R.A."/>
            <person name="Ortiz-Santana B."/>
            <person name="Ovrebo C."/>
            <person name="Racz N."/>
            <person name="Riley R."/>
            <person name="Savchenko A."/>
            <person name="Shiryaev A."/>
            <person name="Soop K."/>
            <person name="Spirin V."/>
            <person name="Szebenyi C."/>
            <person name="Tomsovsky M."/>
            <person name="Tulloss R.E."/>
            <person name="Uehling J."/>
            <person name="Grigoriev I.V."/>
            <person name="Vagvolgyi C."/>
            <person name="Papp T."/>
            <person name="Martin F.M."/>
            <person name="Miettinen O."/>
            <person name="Hibbett D.S."/>
            <person name="Nagy L.G."/>
        </authorList>
    </citation>
    <scope>NUCLEOTIDE SEQUENCE [LARGE SCALE GENOMIC DNA]</scope>
    <source>
        <strain evidence="2 3">FP101781</strain>
    </source>
</reference>
<keyword evidence="3" id="KW-1185">Reference proteome</keyword>
<feature type="region of interest" description="Disordered" evidence="1">
    <location>
        <begin position="190"/>
        <end position="212"/>
    </location>
</feature>
<dbReference type="AlphaFoldDB" id="A0A4Y7T0A0"/>
<name>A0A4Y7T0A0_COPMI</name>
<evidence type="ECO:0000313" key="2">
    <source>
        <dbReference type="EMBL" id="TEB27556.1"/>
    </source>
</evidence>
<evidence type="ECO:0000256" key="1">
    <source>
        <dbReference type="SAM" id="MobiDB-lite"/>
    </source>
</evidence>
<organism evidence="2 3">
    <name type="scientific">Coprinellus micaceus</name>
    <name type="common">Glistening ink-cap mushroom</name>
    <name type="synonym">Coprinus micaceus</name>
    <dbReference type="NCBI Taxonomy" id="71717"/>
    <lineage>
        <taxon>Eukaryota</taxon>
        <taxon>Fungi</taxon>
        <taxon>Dikarya</taxon>
        <taxon>Basidiomycota</taxon>
        <taxon>Agaricomycotina</taxon>
        <taxon>Agaricomycetes</taxon>
        <taxon>Agaricomycetidae</taxon>
        <taxon>Agaricales</taxon>
        <taxon>Agaricineae</taxon>
        <taxon>Psathyrellaceae</taxon>
        <taxon>Coprinellus</taxon>
    </lineage>
</organism>
<gene>
    <name evidence="2" type="ORF">FA13DRAFT_1816287</name>
</gene>